<reference evidence="6 7" key="1">
    <citation type="submission" date="2023-11" db="EMBL/GenBank/DDBJ databases">
        <title>Novel species in genus Nocardioides.</title>
        <authorList>
            <person name="Zhou H."/>
        </authorList>
    </citation>
    <scope>NUCLEOTIDE SEQUENCE [LARGE SCALE GENOMIC DNA]</scope>
    <source>
        <strain evidence="6 7">S-58</strain>
    </source>
</reference>
<keyword evidence="2 4" id="KW-0238">DNA-binding</keyword>
<organism evidence="6 7">
    <name type="scientific">Nocardioides renjunii</name>
    <dbReference type="NCBI Taxonomy" id="3095075"/>
    <lineage>
        <taxon>Bacteria</taxon>
        <taxon>Bacillati</taxon>
        <taxon>Actinomycetota</taxon>
        <taxon>Actinomycetes</taxon>
        <taxon>Propionibacteriales</taxon>
        <taxon>Nocardioidaceae</taxon>
        <taxon>Nocardioides</taxon>
    </lineage>
</organism>
<dbReference type="InterPro" id="IPR001647">
    <property type="entry name" value="HTH_TetR"/>
</dbReference>
<evidence type="ECO:0000313" key="6">
    <source>
        <dbReference type="EMBL" id="MDZ5661527.1"/>
    </source>
</evidence>
<sequence length="218" mass="23962">MSTTTRPRGPSLRDQRHDAIVDAARALATRRGAQGFTVEQVAAAAGVSRRTVFNHFTGLDQLLVAVCQQILAEVIAELLERVDRSLADLPDGEEGGRLALDAVHDVTRGADLPSAIVVIHHVLGRPEGEDERAEAISRSAFEHVVGRLRERLLTRAPSLDPFDVEVSLALLTSGLALLARHWLERHPDLDRDVPPEARADWDRLLDRLLDRLRSGHSG</sequence>
<dbReference type="PRINTS" id="PR00455">
    <property type="entry name" value="HTHTETR"/>
</dbReference>
<dbReference type="PROSITE" id="PS50977">
    <property type="entry name" value="HTH_TETR_2"/>
    <property type="match status" value="1"/>
</dbReference>
<name>A0ABU5K980_9ACTN</name>
<evidence type="ECO:0000256" key="4">
    <source>
        <dbReference type="PROSITE-ProRule" id="PRU00335"/>
    </source>
</evidence>
<dbReference type="SUPFAM" id="SSF46689">
    <property type="entry name" value="Homeodomain-like"/>
    <property type="match status" value="1"/>
</dbReference>
<protein>
    <submittedName>
        <fullName evidence="6">TetR/AcrR family transcriptional regulator</fullName>
    </submittedName>
</protein>
<feature type="domain" description="HTH tetR-type" evidence="5">
    <location>
        <begin position="14"/>
        <end position="74"/>
    </location>
</feature>
<evidence type="ECO:0000256" key="1">
    <source>
        <dbReference type="ARBA" id="ARBA00023015"/>
    </source>
</evidence>
<evidence type="ECO:0000256" key="2">
    <source>
        <dbReference type="ARBA" id="ARBA00023125"/>
    </source>
</evidence>
<dbReference type="InterPro" id="IPR009057">
    <property type="entry name" value="Homeodomain-like_sf"/>
</dbReference>
<gene>
    <name evidence="6" type="ORF">SFC79_07090</name>
</gene>
<comment type="caution">
    <text evidence="6">The sequence shown here is derived from an EMBL/GenBank/DDBJ whole genome shotgun (WGS) entry which is preliminary data.</text>
</comment>
<dbReference type="Gene3D" id="1.10.357.10">
    <property type="entry name" value="Tetracycline Repressor, domain 2"/>
    <property type="match status" value="1"/>
</dbReference>
<evidence type="ECO:0000259" key="5">
    <source>
        <dbReference type="PROSITE" id="PS50977"/>
    </source>
</evidence>
<keyword evidence="7" id="KW-1185">Reference proteome</keyword>
<dbReference type="RefSeq" id="WP_322423783.1">
    <property type="nucleotide sequence ID" value="NZ_JAXQPW010000001.1"/>
</dbReference>
<dbReference type="Pfam" id="PF00440">
    <property type="entry name" value="TetR_N"/>
    <property type="match status" value="1"/>
</dbReference>
<proteinExistence type="predicted"/>
<feature type="DNA-binding region" description="H-T-H motif" evidence="4">
    <location>
        <begin position="37"/>
        <end position="56"/>
    </location>
</feature>
<dbReference type="InterPro" id="IPR050109">
    <property type="entry name" value="HTH-type_TetR-like_transc_reg"/>
</dbReference>
<dbReference type="PANTHER" id="PTHR30055">
    <property type="entry name" value="HTH-TYPE TRANSCRIPTIONAL REGULATOR RUTR"/>
    <property type="match status" value="1"/>
</dbReference>
<dbReference type="PANTHER" id="PTHR30055:SF234">
    <property type="entry name" value="HTH-TYPE TRANSCRIPTIONAL REGULATOR BETI"/>
    <property type="match status" value="1"/>
</dbReference>
<keyword evidence="1" id="KW-0805">Transcription regulation</keyword>
<dbReference type="Proteomes" id="UP001291999">
    <property type="component" value="Unassembled WGS sequence"/>
</dbReference>
<accession>A0ABU5K980</accession>
<keyword evidence="3" id="KW-0804">Transcription</keyword>
<evidence type="ECO:0000256" key="3">
    <source>
        <dbReference type="ARBA" id="ARBA00023163"/>
    </source>
</evidence>
<evidence type="ECO:0000313" key="7">
    <source>
        <dbReference type="Proteomes" id="UP001291999"/>
    </source>
</evidence>
<dbReference type="EMBL" id="JAXQPW010000001">
    <property type="protein sequence ID" value="MDZ5661527.1"/>
    <property type="molecule type" value="Genomic_DNA"/>
</dbReference>